<dbReference type="InterPro" id="IPR001313">
    <property type="entry name" value="Pumilio_RNA-bd_rpt"/>
</dbReference>
<dbReference type="EMBL" id="JBDFQZ010000001">
    <property type="protein sequence ID" value="KAK9756063.1"/>
    <property type="molecule type" value="Genomic_DNA"/>
</dbReference>
<proteinExistence type="predicted"/>
<dbReference type="Gene3D" id="1.25.10.10">
    <property type="entry name" value="Leucine-rich Repeat Variant"/>
    <property type="match status" value="2"/>
</dbReference>
<dbReference type="GO" id="GO:0000472">
    <property type="term" value="P:endonucleolytic cleavage to generate mature 5'-end of SSU-rRNA from (SSU-rRNA, 5.8S rRNA, LSU-rRNA)"/>
    <property type="evidence" value="ECO:0007669"/>
    <property type="project" value="TreeGrafter"/>
</dbReference>
<dbReference type="Pfam" id="PF22493">
    <property type="entry name" value="PUF_NOP9"/>
    <property type="match status" value="1"/>
</dbReference>
<dbReference type="GO" id="GO:0003723">
    <property type="term" value="F:RNA binding"/>
    <property type="evidence" value="ECO:0007669"/>
    <property type="project" value="UniProtKB-KW"/>
</dbReference>
<keyword evidence="7" id="KW-1185">Reference proteome</keyword>
<dbReference type="InterPro" id="IPR011989">
    <property type="entry name" value="ARM-like"/>
</dbReference>
<evidence type="ECO:0000256" key="2">
    <source>
        <dbReference type="ARBA" id="ARBA00022845"/>
    </source>
</evidence>
<dbReference type="PANTHER" id="PTHR13102">
    <property type="entry name" value="NUCLEOLAR PROTEIN 9"/>
    <property type="match status" value="1"/>
</dbReference>
<evidence type="ECO:0000313" key="6">
    <source>
        <dbReference type="EMBL" id="KAK9756063.1"/>
    </source>
</evidence>
<feature type="compositionally biased region" description="Basic residues" evidence="5">
    <location>
        <begin position="37"/>
        <end position="46"/>
    </location>
</feature>
<dbReference type="PANTHER" id="PTHR13102:SF0">
    <property type="entry name" value="NUCLEOLAR PROTEIN 9"/>
    <property type="match status" value="1"/>
</dbReference>
<organism evidence="6 7">
    <name type="scientific">Saponaria officinalis</name>
    <name type="common">Common soapwort</name>
    <name type="synonym">Lychnis saponaria</name>
    <dbReference type="NCBI Taxonomy" id="3572"/>
    <lineage>
        <taxon>Eukaryota</taxon>
        <taxon>Viridiplantae</taxon>
        <taxon>Streptophyta</taxon>
        <taxon>Embryophyta</taxon>
        <taxon>Tracheophyta</taxon>
        <taxon>Spermatophyta</taxon>
        <taxon>Magnoliopsida</taxon>
        <taxon>eudicotyledons</taxon>
        <taxon>Gunneridae</taxon>
        <taxon>Pentapetalae</taxon>
        <taxon>Caryophyllales</taxon>
        <taxon>Caryophyllaceae</taxon>
        <taxon>Caryophylleae</taxon>
        <taxon>Saponaria</taxon>
    </lineage>
</organism>
<keyword evidence="1" id="KW-0677">Repeat</keyword>
<protein>
    <recommendedName>
        <fullName evidence="8">Pumilio homolog 23</fullName>
    </recommendedName>
</protein>
<dbReference type="InterPro" id="IPR016024">
    <property type="entry name" value="ARM-type_fold"/>
</dbReference>
<dbReference type="Proteomes" id="UP001443914">
    <property type="component" value="Unassembled WGS sequence"/>
</dbReference>
<dbReference type="GO" id="GO:0030686">
    <property type="term" value="C:90S preribosome"/>
    <property type="evidence" value="ECO:0007669"/>
    <property type="project" value="TreeGrafter"/>
</dbReference>
<evidence type="ECO:0000256" key="3">
    <source>
        <dbReference type="ARBA" id="ARBA00022884"/>
    </source>
</evidence>
<dbReference type="AlphaFoldDB" id="A0AAW1NH28"/>
<feature type="region of interest" description="Disordered" evidence="5">
    <location>
        <begin position="37"/>
        <end position="75"/>
    </location>
</feature>
<dbReference type="GO" id="GO:0030688">
    <property type="term" value="C:preribosome, small subunit precursor"/>
    <property type="evidence" value="ECO:0007669"/>
    <property type="project" value="TreeGrafter"/>
</dbReference>
<gene>
    <name evidence="6" type="ORF">RND81_01G070700</name>
</gene>
<feature type="compositionally biased region" description="Basic and acidic residues" evidence="5">
    <location>
        <begin position="695"/>
        <end position="714"/>
    </location>
</feature>
<dbReference type="SMART" id="SM00025">
    <property type="entry name" value="Pumilio"/>
    <property type="match status" value="7"/>
</dbReference>
<feature type="compositionally biased region" description="Basic and acidic residues" evidence="5">
    <location>
        <begin position="52"/>
        <end position="75"/>
    </location>
</feature>
<dbReference type="GO" id="GO:0000056">
    <property type="term" value="P:ribosomal small subunit export from nucleus"/>
    <property type="evidence" value="ECO:0007669"/>
    <property type="project" value="TreeGrafter"/>
</dbReference>
<reference evidence="6 7" key="1">
    <citation type="submission" date="2024-03" db="EMBL/GenBank/DDBJ databases">
        <title>WGS assembly of Saponaria officinalis var. Norfolk2.</title>
        <authorList>
            <person name="Jenkins J."/>
            <person name="Shu S."/>
            <person name="Grimwood J."/>
            <person name="Barry K."/>
            <person name="Goodstein D."/>
            <person name="Schmutz J."/>
            <person name="Leebens-Mack J."/>
            <person name="Osbourn A."/>
        </authorList>
    </citation>
    <scope>NUCLEOTIDE SEQUENCE [LARGE SCALE GENOMIC DNA]</scope>
    <source>
        <strain evidence="7">cv. Norfolk2</strain>
        <strain evidence="6">JIC</strain>
        <tissue evidence="6">Leaf</tissue>
    </source>
</reference>
<evidence type="ECO:0000256" key="1">
    <source>
        <dbReference type="ARBA" id="ARBA00022737"/>
    </source>
</evidence>
<sequence length="736" mass="82008">MVSVGSKALPLRRRNDHSIGENHIVCEEEGVIYKGNRKGMGRKANKKQSSSDGDHHSKGGSEQTEKDQKFVKKKDFSDPETSFVRKQIDPETAKYFSEIANVLETNEFDLDERSVICINALEETTGKEVELANDFVISHTIQALLEGCGPDHLCGFLCSSAKSFAQIATDRCGSHVAETALKSLATHLFDESFYNLIKDTLTLICQAIVQKPVDVMCNCHGSHVLRSLLCLCKGVPLDSEFHTSKSSSILAKRLNLKSERERNNDTPNVHEGFPDLLEFLVSEMLKCSKADITILQVDQYSSLVLQTALKLLVGQDQVLFRVIPVILGCNLENAEENGFIDTTEVQNIRELVKENAFSHLMEVILEVAPDTLYDEIFQKIFKGSLFEDSNHYSANFTVQALISHARNQSQVDAMGEELGPKVKDLLKLGKAGVVASLITTSQRLHAYEHKCSKVLAAAVSSANEPPKCIVPRLLLLESYVFSNDKSNWSWTSGQRINVMGSLILQSLFKYPSEYIQPYITSIISMENSQVLETAKDGAGARVIEAFLGSSASDKQKKKLVGKLKGHFGELAMNPSGSFTVEKCFNAGNISLREAIVSELGAVQKELSKTRQGPLLLRNLDVDGYSRRPEQWVSRQKSKLSFYKDFVAESVEAENKSSKRKNPPVDNSKKAAQQTNMKKLREEIDTVLSSKKHKNEKKEGKSRDHKNVEGEQSAEKKKRKHQQKDDSSKSSKKKLKS</sequence>
<dbReference type="GO" id="GO:0006417">
    <property type="term" value="P:regulation of translation"/>
    <property type="evidence" value="ECO:0007669"/>
    <property type="project" value="UniProtKB-KW"/>
</dbReference>
<comment type="caution">
    <text evidence="6">The sequence shown here is derived from an EMBL/GenBank/DDBJ whole genome shotgun (WGS) entry which is preliminary data.</text>
</comment>
<keyword evidence="3" id="KW-0694">RNA-binding</keyword>
<dbReference type="GO" id="GO:0005730">
    <property type="term" value="C:nucleolus"/>
    <property type="evidence" value="ECO:0007669"/>
    <property type="project" value="TreeGrafter"/>
</dbReference>
<evidence type="ECO:0008006" key="8">
    <source>
        <dbReference type="Google" id="ProtNLM"/>
    </source>
</evidence>
<evidence type="ECO:0000256" key="4">
    <source>
        <dbReference type="PROSITE-ProRule" id="PRU00317"/>
    </source>
</evidence>
<dbReference type="GO" id="GO:0000480">
    <property type="term" value="P:endonucleolytic cleavage in 5'-ETS of tricistronic rRNA transcript (SSU-rRNA, 5.8S rRNA, LSU-rRNA)"/>
    <property type="evidence" value="ECO:0007669"/>
    <property type="project" value="TreeGrafter"/>
</dbReference>
<dbReference type="EMBL" id="JBDFQZ010000001">
    <property type="protein sequence ID" value="KAK9756062.1"/>
    <property type="molecule type" value="Genomic_DNA"/>
</dbReference>
<feature type="repeat" description="Pumilio" evidence="4">
    <location>
        <begin position="562"/>
        <end position="597"/>
    </location>
</feature>
<dbReference type="InterPro" id="IPR040000">
    <property type="entry name" value="NOP9"/>
</dbReference>
<name>A0AAW1NH28_SAPOF</name>
<dbReference type="GO" id="GO:0000447">
    <property type="term" value="P:endonucleolytic cleavage in ITS1 to separate SSU-rRNA from 5.8S rRNA and LSU-rRNA from tricistronic rRNA transcript (SSU-rRNA, 5.8S rRNA, LSU-rRNA)"/>
    <property type="evidence" value="ECO:0007669"/>
    <property type="project" value="TreeGrafter"/>
</dbReference>
<keyword evidence="2" id="KW-0810">Translation regulation</keyword>
<evidence type="ECO:0000256" key="5">
    <source>
        <dbReference type="SAM" id="MobiDB-lite"/>
    </source>
</evidence>
<feature type="region of interest" description="Disordered" evidence="5">
    <location>
        <begin position="652"/>
        <end position="736"/>
    </location>
</feature>
<dbReference type="PROSITE" id="PS50302">
    <property type="entry name" value="PUM"/>
    <property type="match status" value="1"/>
</dbReference>
<accession>A0AAW1NH28</accession>
<dbReference type="SUPFAM" id="SSF48371">
    <property type="entry name" value="ARM repeat"/>
    <property type="match status" value="2"/>
</dbReference>
<evidence type="ECO:0000313" key="7">
    <source>
        <dbReference type="Proteomes" id="UP001443914"/>
    </source>
</evidence>